<reference evidence="2" key="2">
    <citation type="submission" date="2020-09" db="EMBL/GenBank/DDBJ databases">
        <authorList>
            <person name="Sun Q."/>
            <person name="Zhou Y."/>
        </authorList>
    </citation>
    <scope>NUCLEOTIDE SEQUENCE</scope>
    <source>
        <strain evidence="2">CGMCC 1.15360</strain>
    </source>
</reference>
<protein>
    <submittedName>
        <fullName evidence="2">Glycosyl transferase family 1</fullName>
    </submittedName>
</protein>
<dbReference type="SUPFAM" id="SSF53756">
    <property type="entry name" value="UDP-Glycosyltransferase/glycogen phosphorylase"/>
    <property type="match status" value="1"/>
</dbReference>
<dbReference type="PANTHER" id="PTHR12526:SF595">
    <property type="entry name" value="BLL5217 PROTEIN"/>
    <property type="match status" value="1"/>
</dbReference>
<reference evidence="2" key="1">
    <citation type="journal article" date="2014" name="Int. J. Syst. Evol. Microbiol.">
        <title>Complete genome sequence of Corynebacterium casei LMG S-19264T (=DSM 44701T), isolated from a smear-ripened cheese.</title>
        <authorList>
            <consortium name="US DOE Joint Genome Institute (JGI-PGF)"/>
            <person name="Walter F."/>
            <person name="Albersmeier A."/>
            <person name="Kalinowski J."/>
            <person name="Ruckert C."/>
        </authorList>
    </citation>
    <scope>NUCLEOTIDE SEQUENCE</scope>
    <source>
        <strain evidence="2">CGMCC 1.15360</strain>
    </source>
</reference>
<comment type="caution">
    <text evidence="2">The sequence shown here is derived from an EMBL/GenBank/DDBJ whole genome shotgun (WGS) entry which is preliminary data.</text>
</comment>
<organism evidence="2 3">
    <name type="scientific">Croceicoccus mobilis</name>
    <dbReference type="NCBI Taxonomy" id="1703339"/>
    <lineage>
        <taxon>Bacteria</taxon>
        <taxon>Pseudomonadati</taxon>
        <taxon>Pseudomonadota</taxon>
        <taxon>Alphaproteobacteria</taxon>
        <taxon>Sphingomonadales</taxon>
        <taxon>Erythrobacteraceae</taxon>
        <taxon>Croceicoccus</taxon>
    </lineage>
</organism>
<dbReference type="Proteomes" id="UP000612349">
    <property type="component" value="Unassembled WGS sequence"/>
</dbReference>
<dbReference type="EMBL" id="BMIP01000013">
    <property type="protein sequence ID" value="GGD83243.1"/>
    <property type="molecule type" value="Genomic_DNA"/>
</dbReference>
<dbReference type="OrthoDB" id="9801573at2"/>
<dbReference type="Pfam" id="PF13692">
    <property type="entry name" value="Glyco_trans_1_4"/>
    <property type="match status" value="1"/>
</dbReference>
<evidence type="ECO:0000313" key="3">
    <source>
        <dbReference type="Proteomes" id="UP000612349"/>
    </source>
</evidence>
<accession>A0A916Z9L8</accession>
<name>A0A916Z9L8_9SPHN</name>
<gene>
    <name evidence="2" type="ORF">GCM10010990_36670</name>
</gene>
<dbReference type="GO" id="GO:0016757">
    <property type="term" value="F:glycosyltransferase activity"/>
    <property type="evidence" value="ECO:0007669"/>
    <property type="project" value="UniProtKB-ARBA"/>
</dbReference>
<sequence>MKIAVISHIRHAIAPPFMGGMEAHCASLCDGLLSAGHEPVLFAPEGSRADCEIVPICDAPYEDVLPWAQWRGTERLDAYQRHAFEKAWDHIRARSFDAVHNNSLYPELITTAVVEGVPLVTSQHVPPFGKMREAVHKAVGVGHVRQTVTSQSQLPLWFDECPSNMAVVHNGIDCDFWRPQVGRGDGALVWTGRITPNKGTAQAVRAAMQAGVKLDLVGSIENEIYFEQEVAPLLGKNIRYLGHRQGGELRDIVARARALCVTPMWEEPFGLVAAEALACDIPVIAFERGAMAEVVGDCGALIAPGDVDALARAMADPPSLDHGHARARALKFFCTQTMVEGYVREYCRAISAASAFRAADGARAA</sequence>
<dbReference type="AlphaFoldDB" id="A0A916Z9L8"/>
<feature type="domain" description="Glycosyltransferase subfamily 4-like N-terminal" evidence="1">
    <location>
        <begin position="18"/>
        <end position="175"/>
    </location>
</feature>
<dbReference type="Gene3D" id="3.40.50.2000">
    <property type="entry name" value="Glycogen Phosphorylase B"/>
    <property type="match status" value="2"/>
</dbReference>
<proteinExistence type="predicted"/>
<dbReference type="InterPro" id="IPR028098">
    <property type="entry name" value="Glyco_trans_4-like_N"/>
</dbReference>
<dbReference type="Pfam" id="PF13439">
    <property type="entry name" value="Glyco_transf_4"/>
    <property type="match status" value="1"/>
</dbReference>
<dbReference type="PANTHER" id="PTHR12526">
    <property type="entry name" value="GLYCOSYLTRANSFERASE"/>
    <property type="match status" value="1"/>
</dbReference>
<keyword evidence="2" id="KW-0808">Transferase</keyword>
<dbReference type="RefSeq" id="WP_066777968.1">
    <property type="nucleotide sequence ID" value="NZ_BMIP01000013.1"/>
</dbReference>
<keyword evidence="3" id="KW-1185">Reference proteome</keyword>
<evidence type="ECO:0000259" key="1">
    <source>
        <dbReference type="Pfam" id="PF13439"/>
    </source>
</evidence>
<evidence type="ECO:0000313" key="2">
    <source>
        <dbReference type="EMBL" id="GGD83243.1"/>
    </source>
</evidence>